<dbReference type="SMART" id="SM00220">
    <property type="entry name" value="S_TKc"/>
    <property type="match status" value="1"/>
</dbReference>
<dbReference type="InterPro" id="IPR036936">
    <property type="entry name" value="CRIB_dom_sf"/>
</dbReference>
<dbReference type="PANTHER" id="PTHR45832">
    <property type="entry name" value="SERINE/THREONINE-PROTEIN KINASE SAMKA-RELATED-RELATED"/>
    <property type="match status" value="1"/>
</dbReference>
<comment type="similarity">
    <text evidence="1">Belongs to the protein kinase superfamily. STE Ser/Thr protein kinase family. STE20 subfamily.</text>
</comment>
<evidence type="ECO:0000256" key="1">
    <source>
        <dbReference type="ARBA" id="ARBA00008874"/>
    </source>
</evidence>
<dbReference type="GO" id="GO:0106310">
    <property type="term" value="F:protein serine kinase activity"/>
    <property type="evidence" value="ECO:0007669"/>
    <property type="project" value="RHEA"/>
</dbReference>
<evidence type="ECO:0000256" key="6">
    <source>
        <dbReference type="ARBA" id="ARBA00022741"/>
    </source>
</evidence>
<dbReference type="InterPro" id="IPR000095">
    <property type="entry name" value="CRIB_dom"/>
</dbReference>
<dbReference type="SMART" id="SM00285">
    <property type="entry name" value="PBD"/>
    <property type="match status" value="1"/>
</dbReference>
<feature type="region of interest" description="Disordered" evidence="11">
    <location>
        <begin position="399"/>
        <end position="519"/>
    </location>
</feature>
<evidence type="ECO:0000259" key="14">
    <source>
        <dbReference type="PROSITE" id="PS50108"/>
    </source>
</evidence>
<dbReference type="CDD" id="cd01093">
    <property type="entry name" value="CRIB_PAK_like"/>
    <property type="match status" value="1"/>
</dbReference>
<dbReference type="Gene3D" id="1.10.510.10">
    <property type="entry name" value="Transferase(Phosphotransferase) domain 1"/>
    <property type="match status" value="1"/>
</dbReference>
<evidence type="ECO:0000256" key="9">
    <source>
        <dbReference type="ARBA" id="ARBA00047899"/>
    </source>
</evidence>
<dbReference type="Pfam" id="PF00069">
    <property type="entry name" value="Pkinase"/>
    <property type="match status" value="1"/>
</dbReference>
<feature type="region of interest" description="Disordered" evidence="11">
    <location>
        <begin position="1"/>
        <end position="59"/>
    </location>
</feature>
<feature type="compositionally biased region" description="Low complexity" evidence="11">
    <location>
        <begin position="455"/>
        <end position="472"/>
    </location>
</feature>
<feature type="compositionally biased region" description="Polar residues" evidence="11">
    <location>
        <begin position="32"/>
        <end position="43"/>
    </location>
</feature>
<dbReference type="GO" id="GO:0004674">
    <property type="term" value="F:protein serine/threonine kinase activity"/>
    <property type="evidence" value="ECO:0007669"/>
    <property type="project" value="UniProtKB-KW"/>
</dbReference>
<dbReference type="InterPro" id="IPR051931">
    <property type="entry name" value="PAK3-like"/>
</dbReference>
<dbReference type="InterPro" id="IPR001849">
    <property type="entry name" value="PH_domain"/>
</dbReference>
<dbReference type="FunFam" id="3.30.200.20:FF:000535">
    <property type="entry name" value="Non-specific serine/threonine protein kinase"/>
    <property type="match status" value="1"/>
</dbReference>
<dbReference type="PROSITE" id="PS50011">
    <property type="entry name" value="PROTEIN_KINASE_DOM"/>
    <property type="match status" value="1"/>
</dbReference>
<keyword evidence="6" id="KW-0547">Nucleotide-binding</keyword>
<dbReference type="FunFam" id="3.90.810.10:FF:000005">
    <property type="entry name" value="Non-specific serine/threonine protein kinase"/>
    <property type="match status" value="1"/>
</dbReference>
<keyword evidence="7 15" id="KW-0418">Kinase</keyword>
<comment type="catalytic activity">
    <reaction evidence="10">
        <text>L-seryl-[protein] + ATP = O-phospho-L-seryl-[protein] + ADP + H(+)</text>
        <dbReference type="Rhea" id="RHEA:17989"/>
        <dbReference type="Rhea" id="RHEA-COMP:9863"/>
        <dbReference type="Rhea" id="RHEA-COMP:11604"/>
        <dbReference type="ChEBI" id="CHEBI:15378"/>
        <dbReference type="ChEBI" id="CHEBI:29999"/>
        <dbReference type="ChEBI" id="CHEBI:30616"/>
        <dbReference type="ChEBI" id="CHEBI:83421"/>
        <dbReference type="ChEBI" id="CHEBI:456216"/>
        <dbReference type="EC" id="2.7.11.1"/>
    </reaction>
</comment>
<evidence type="ECO:0000256" key="8">
    <source>
        <dbReference type="ARBA" id="ARBA00022840"/>
    </source>
</evidence>
<keyword evidence="5" id="KW-0808">Transferase</keyword>
<dbReference type="Gene3D" id="3.30.200.20">
    <property type="entry name" value="Phosphorylase Kinase, domain 1"/>
    <property type="match status" value="1"/>
</dbReference>
<evidence type="ECO:0000313" key="15">
    <source>
        <dbReference type="EMBL" id="THV70780.1"/>
    </source>
</evidence>
<gene>
    <name evidence="15" type="ORF">D6D28_04909</name>
</gene>
<reference evidence="15 16" key="1">
    <citation type="submission" date="2018-10" db="EMBL/GenBank/DDBJ databases">
        <title>Fifty Aureobasidium pullulans genomes reveal a recombining polyextremotolerant generalist.</title>
        <authorList>
            <person name="Gostincar C."/>
            <person name="Turk M."/>
            <person name="Zajc J."/>
            <person name="Gunde-Cimerman N."/>
        </authorList>
    </citation>
    <scope>NUCLEOTIDE SEQUENCE [LARGE SCALE GENOMIC DNA]</scope>
    <source>
        <strain evidence="15 16">EXF-11900</strain>
    </source>
</reference>
<dbReference type="SUPFAM" id="SSF50729">
    <property type="entry name" value="PH domain-like"/>
    <property type="match status" value="1"/>
</dbReference>
<dbReference type="GO" id="GO:0005524">
    <property type="term" value="F:ATP binding"/>
    <property type="evidence" value="ECO:0007669"/>
    <property type="project" value="UniProtKB-KW"/>
</dbReference>
<dbReference type="CDD" id="cd13279">
    <property type="entry name" value="PH_Cla4_Ste20"/>
    <property type="match status" value="1"/>
</dbReference>
<feature type="compositionally biased region" description="Polar residues" evidence="11">
    <location>
        <begin position="438"/>
        <end position="454"/>
    </location>
</feature>
<name>A0A4S8SJ65_AURPU</name>
<evidence type="ECO:0000256" key="2">
    <source>
        <dbReference type="ARBA" id="ARBA00012513"/>
    </source>
</evidence>
<feature type="region of interest" description="Disordered" evidence="11">
    <location>
        <begin position="78"/>
        <end position="102"/>
    </location>
</feature>
<protein>
    <recommendedName>
        <fullName evidence="2">non-specific serine/threonine protein kinase</fullName>
        <ecNumber evidence="2">2.7.11.1</ecNumber>
    </recommendedName>
</protein>
<dbReference type="PROSITE" id="PS00108">
    <property type="entry name" value="PROTEIN_KINASE_ST"/>
    <property type="match status" value="1"/>
</dbReference>
<dbReference type="Gene3D" id="3.90.810.10">
    <property type="entry name" value="CRIB domain"/>
    <property type="match status" value="1"/>
</dbReference>
<dbReference type="GO" id="GO:0019236">
    <property type="term" value="P:response to pheromone"/>
    <property type="evidence" value="ECO:0007669"/>
    <property type="project" value="UniProtKB-KW"/>
</dbReference>
<evidence type="ECO:0000256" key="5">
    <source>
        <dbReference type="ARBA" id="ARBA00022679"/>
    </source>
</evidence>
<feature type="region of interest" description="Disordered" evidence="11">
    <location>
        <begin position="273"/>
        <end position="377"/>
    </location>
</feature>
<keyword evidence="3" id="KW-0589">Pheromone response</keyword>
<dbReference type="SMART" id="SM00233">
    <property type="entry name" value="PH"/>
    <property type="match status" value="1"/>
</dbReference>
<dbReference type="SUPFAM" id="SSF56112">
    <property type="entry name" value="Protein kinase-like (PK-like)"/>
    <property type="match status" value="1"/>
</dbReference>
<comment type="catalytic activity">
    <reaction evidence="9">
        <text>L-threonyl-[protein] + ATP = O-phospho-L-threonyl-[protein] + ADP + H(+)</text>
        <dbReference type="Rhea" id="RHEA:46608"/>
        <dbReference type="Rhea" id="RHEA-COMP:11060"/>
        <dbReference type="Rhea" id="RHEA-COMP:11605"/>
        <dbReference type="ChEBI" id="CHEBI:15378"/>
        <dbReference type="ChEBI" id="CHEBI:30013"/>
        <dbReference type="ChEBI" id="CHEBI:30616"/>
        <dbReference type="ChEBI" id="CHEBI:61977"/>
        <dbReference type="ChEBI" id="CHEBI:456216"/>
        <dbReference type="EC" id="2.7.11.1"/>
    </reaction>
</comment>
<comment type="caution">
    <text evidence="15">The sequence shown here is derived from an EMBL/GenBank/DDBJ whole genome shotgun (WGS) entry which is preliminary data.</text>
</comment>
<keyword evidence="4 15" id="KW-0723">Serine/threonine-protein kinase</keyword>
<dbReference type="EMBL" id="QZAF01000181">
    <property type="protein sequence ID" value="THV70780.1"/>
    <property type="molecule type" value="Genomic_DNA"/>
</dbReference>
<dbReference type="PROSITE" id="PS50003">
    <property type="entry name" value="PH_DOMAIN"/>
    <property type="match status" value="1"/>
</dbReference>
<feature type="domain" description="PH" evidence="12">
    <location>
        <begin position="105"/>
        <end position="206"/>
    </location>
</feature>
<dbReference type="InterPro" id="IPR000719">
    <property type="entry name" value="Prot_kinase_dom"/>
</dbReference>
<dbReference type="CDD" id="cd06614">
    <property type="entry name" value="STKc_PAK"/>
    <property type="match status" value="1"/>
</dbReference>
<evidence type="ECO:0000259" key="13">
    <source>
        <dbReference type="PROSITE" id="PS50011"/>
    </source>
</evidence>
<dbReference type="PROSITE" id="PS50108">
    <property type="entry name" value="CRIB"/>
    <property type="match status" value="1"/>
</dbReference>
<sequence>MTHHVWSTAADLSLAPRRKKKDESRTEALAYTDTQCRSHTEGSFMNPGPAPRPPTDRPRLALTPNVNNVAGNMSQLSLQSPGLGSSTSSLQRSMTDFGSSRNESSAVKSGWAKVKEEGGFMKGVFWSEKFLVLREKALDFQKSDTTPKISFSIPLKDVLNITRSETIPYSFELTRGTPGNEKMVICKFETDNDVYGWIDVIYNKSPTMGGVSHPTSFAHRIHVGFDPVTGGFVGLPVEWQKLLNSSALTQDDMAKNPQAVVEALEFYTSKLQKRADDPKQYPSLTPTPPIDAHGNRQLGHGNGIAPPRPQPPAQYTRKESYSSTRNVSPAGSQPSLSRTNTAPQYNPRIEDERRRKEDERRRMLEKQRAYEDAQRREAQELADYNASLPKHKLPLAQQEIGGGGYASDRDASPASRYNPSRPAPPAPSSSGQKVNPVRQLTAQRQAPTAPSANGSSSIPRPSPSSQRQQSPSDSRKPSGQAGVAGVHMPSGSSQQREHSPAAPKPLNVAAKQPTGAPMDPIKKAEMALTAAPPKKEEPRKDVRMSSMTDAQVMEKLREVVSKERPLDSYNKQKKIGQGASGSVYVARIRESATSPTARQQLRENGPRAQVAIKQMDLRNQPRKELIVNEIIVMKDSKHPNIVNFLDAFLQEESNELWVVMEFMEGGALTDVIDNNPSISEPQIATICHETCKGLIHLHQQNIIHRDIKSDNVLLSSRGNVKITDFGFCAKLTEQRSKRATMVGTPYWMAPEVVKQKEYGSKVDIWSLGIMAIEMIESEPPYLNEEPLKALYLIATNGTPRLKKPEALSKELKSFLSVCLCVDVKSRATAEELGRHDFLKTGCNPNMLAELLRFRKQSGH</sequence>
<dbReference type="EC" id="2.7.11.1" evidence="2"/>
<evidence type="ECO:0000256" key="3">
    <source>
        <dbReference type="ARBA" id="ARBA00022507"/>
    </source>
</evidence>
<evidence type="ECO:0000256" key="7">
    <source>
        <dbReference type="ARBA" id="ARBA00022777"/>
    </source>
</evidence>
<dbReference type="FunFam" id="1.10.510.10:FF:000139">
    <property type="entry name" value="Non-specific serine/threonine protein kinase"/>
    <property type="match status" value="1"/>
</dbReference>
<dbReference type="InterPro" id="IPR011009">
    <property type="entry name" value="Kinase-like_dom_sf"/>
</dbReference>
<dbReference type="Pfam" id="PF00786">
    <property type="entry name" value="PBD"/>
    <property type="match status" value="1"/>
</dbReference>
<evidence type="ECO:0000256" key="11">
    <source>
        <dbReference type="SAM" id="MobiDB-lite"/>
    </source>
</evidence>
<feature type="compositionally biased region" description="Polar residues" evidence="11">
    <location>
        <begin position="321"/>
        <end position="344"/>
    </location>
</feature>
<evidence type="ECO:0000259" key="12">
    <source>
        <dbReference type="PROSITE" id="PS50003"/>
    </source>
</evidence>
<organism evidence="15 16">
    <name type="scientific">Aureobasidium pullulans</name>
    <name type="common">Black yeast</name>
    <name type="synonym">Pullularia pullulans</name>
    <dbReference type="NCBI Taxonomy" id="5580"/>
    <lineage>
        <taxon>Eukaryota</taxon>
        <taxon>Fungi</taxon>
        <taxon>Dikarya</taxon>
        <taxon>Ascomycota</taxon>
        <taxon>Pezizomycotina</taxon>
        <taxon>Dothideomycetes</taxon>
        <taxon>Dothideomycetidae</taxon>
        <taxon>Dothideales</taxon>
        <taxon>Saccotheciaceae</taxon>
        <taxon>Aureobasidium</taxon>
    </lineage>
</organism>
<dbReference type="InterPro" id="IPR033923">
    <property type="entry name" value="PAK_BD"/>
</dbReference>
<dbReference type="InterPro" id="IPR008271">
    <property type="entry name" value="Ser/Thr_kinase_AS"/>
</dbReference>
<dbReference type="InterPro" id="IPR011993">
    <property type="entry name" value="PH-like_dom_sf"/>
</dbReference>
<feature type="compositionally biased region" description="Low complexity" evidence="11">
    <location>
        <begin position="78"/>
        <end position="91"/>
    </location>
</feature>
<dbReference type="Proteomes" id="UP000304951">
    <property type="component" value="Unassembled WGS sequence"/>
</dbReference>
<keyword evidence="8" id="KW-0067">ATP-binding</keyword>
<accession>A0A4S8SJ65</accession>
<evidence type="ECO:0000313" key="16">
    <source>
        <dbReference type="Proteomes" id="UP000304951"/>
    </source>
</evidence>
<evidence type="ECO:0000256" key="10">
    <source>
        <dbReference type="ARBA" id="ARBA00048679"/>
    </source>
</evidence>
<dbReference type="Gene3D" id="2.30.29.30">
    <property type="entry name" value="Pleckstrin-homology domain (PH domain)/Phosphotyrosine-binding domain (PTB)"/>
    <property type="match status" value="1"/>
</dbReference>
<feature type="domain" description="Protein kinase" evidence="13">
    <location>
        <begin position="569"/>
        <end position="838"/>
    </location>
</feature>
<dbReference type="AlphaFoldDB" id="A0A4S8SJ65"/>
<feature type="compositionally biased region" description="Polar residues" evidence="11">
    <location>
        <begin position="92"/>
        <end position="102"/>
    </location>
</feature>
<dbReference type="PANTHER" id="PTHR45832:SF22">
    <property type="entry name" value="SERINE_THREONINE-PROTEIN KINASE SAMKA-RELATED"/>
    <property type="match status" value="1"/>
</dbReference>
<feature type="domain" description="CRIB" evidence="14">
    <location>
        <begin position="211"/>
        <end position="224"/>
    </location>
</feature>
<evidence type="ECO:0000256" key="4">
    <source>
        <dbReference type="ARBA" id="ARBA00022527"/>
    </source>
</evidence>
<proteinExistence type="inferred from homology"/>
<feature type="compositionally biased region" description="Basic and acidic residues" evidence="11">
    <location>
        <begin position="348"/>
        <end position="377"/>
    </location>
</feature>